<feature type="transmembrane region" description="Helical" evidence="6">
    <location>
        <begin position="61"/>
        <end position="79"/>
    </location>
</feature>
<dbReference type="EMBL" id="CP017812">
    <property type="protein sequence ID" value="AOZ73566.1"/>
    <property type="molecule type" value="Genomic_DNA"/>
</dbReference>
<evidence type="ECO:0000256" key="4">
    <source>
        <dbReference type="ARBA" id="ARBA00022989"/>
    </source>
</evidence>
<dbReference type="InterPro" id="IPR050495">
    <property type="entry name" value="ATG22/LtaA_families"/>
</dbReference>
<dbReference type="Gene3D" id="1.20.1250.20">
    <property type="entry name" value="MFS general substrate transporter like domains"/>
    <property type="match status" value="1"/>
</dbReference>
<feature type="transmembrane region" description="Helical" evidence="6">
    <location>
        <begin position="353"/>
        <end position="377"/>
    </location>
</feature>
<evidence type="ECO:0000313" key="8">
    <source>
        <dbReference type="EMBL" id="AOZ73566.1"/>
    </source>
</evidence>
<evidence type="ECO:0000313" key="9">
    <source>
        <dbReference type="Proteomes" id="UP000176288"/>
    </source>
</evidence>
<keyword evidence="9" id="KW-1185">Reference proteome</keyword>
<dbReference type="RefSeq" id="WP_071165029.1">
    <property type="nucleotide sequence ID" value="NZ_CP017812.1"/>
</dbReference>
<dbReference type="PANTHER" id="PTHR23519">
    <property type="entry name" value="AUTOPHAGY-RELATED PROTEIN 22"/>
    <property type="match status" value="1"/>
</dbReference>
<dbReference type="SUPFAM" id="SSF103473">
    <property type="entry name" value="MFS general substrate transporter"/>
    <property type="match status" value="1"/>
</dbReference>
<dbReference type="Proteomes" id="UP000176288">
    <property type="component" value="Chromosome"/>
</dbReference>
<keyword evidence="2" id="KW-0813">Transport</keyword>
<organism evidence="8 9">
    <name type="scientific">Boudabousia tangfeifanii</name>
    <dbReference type="NCBI Taxonomy" id="1912795"/>
    <lineage>
        <taxon>Bacteria</taxon>
        <taxon>Bacillati</taxon>
        <taxon>Actinomycetota</taxon>
        <taxon>Actinomycetes</taxon>
        <taxon>Actinomycetales</taxon>
        <taxon>Actinomycetaceae</taxon>
        <taxon>Boudabousia</taxon>
    </lineage>
</organism>
<evidence type="ECO:0000256" key="3">
    <source>
        <dbReference type="ARBA" id="ARBA00022692"/>
    </source>
</evidence>
<evidence type="ECO:0000256" key="5">
    <source>
        <dbReference type="ARBA" id="ARBA00023136"/>
    </source>
</evidence>
<feature type="transmembrane region" description="Helical" evidence="6">
    <location>
        <begin position="329"/>
        <end position="347"/>
    </location>
</feature>
<evidence type="ECO:0000256" key="6">
    <source>
        <dbReference type="SAM" id="Phobius"/>
    </source>
</evidence>
<dbReference type="InterPro" id="IPR036259">
    <property type="entry name" value="MFS_trans_sf"/>
</dbReference>
<dbReference type="AlphaFoldDB" id="A0A1D9MMN2"/>
<proteinExistence type="predicted"/>
<evidence type="ECO:0000256" key="2">
    <source>
        <dbReference type="ARBA" id="ARBA00022448"/>
    </source>
</evidence>
<dbReference type="KEGG" id="avu:BK816_08355"/>
<feature type="transmembrane region" description="Helical" evidence="6">
    <location>
        <begin position="91"/>
        <end position="111"/>
    </location>
</feature>
<keyword evidence="5 6" id="KW-0472">Membrane</keyword>
<dbReference type="GO" id="GO:0005886">
    <property type="term" value="C:plasma membrane"/>
    <property type="evidence" value="ECO:0007669"/>
    <property type="project" value="UniProtKB-SubCell"/>
</dbReference>
<feature type="transmembrane region" description="Helical" evidence="6">
    <location>
        <begin position="389"/>
        <end position="408"/>
    </location>
</feature>
<protein>
    <recommendedName>
        <fullName evidence="7">Major facilitator superfamily (MFS) profile domain-containing protein</fullName>
    </recommendedName>
</protein>
<dbReference type="PANTHER" id="PTHR23519:SF1">
    <property type="entry name" value="AUTOPHAGY-RELATED PROTEIN 22"/>
    <property type="match status" value="1"/>
</dbReference>
<name>A0A1D9MMN2_9ACTO</name>
<feature type="transmembrane region" description="Helical" evidence="6">
    <location>
        <begin position="205"/>
        <end position="223"/>
    </location>
</feature>
<feature type="transmembrane region" description="Helical" evidence="6">
    <location>
        <begin position="20"/>
        <end position="41"/>
    </location>
</feature>
<feature type="transmembrane region" description="Helical" evidence="6">
    <location>
        <begin position="299"/>
        <end position="317"/>
    </location>
</feature>
<comment type="subcellular location">
    <subcellularLocation>
        <location evidence="1">Cell membrane</location>
        <topology evidence="1">Multi-pass membrane protein</topology>
    </subcellularLocation>
</comment>
<feature type="domain" description="Major facilitator superfamily (MFS) profile" evidence="7">
    <location>
        <begin position="263"/>
        <end position="456"/>
    </location>
</feature>
<feature type="transmembrane region" description="Helical" evidence="6">
    <location>
        <begin position="123"/>
        <end position="142"/>
    </location>
</feature>
<dbReference type="STRING" id="1912795.BK816_08355"/>
<accession>A0A1D9MMN2</accession>
<dbReference type="PROSITE" id="PS50850">
    <property type="entry name" value="MFS"/>
    <property type="match status" value="1"/>
</dbReference>
<keyword evidence="4 6" id="KW-1133">Transmembrane helix</keyword>
<feature type="transmembrane region" description="Helical" evidence="6">
    <location>
        <begin position="264"/>
        <end position="287"/>
    </location>
</feature>
<dbReference type="GO" id="GO:0022857">
    <property type="term" value="F:transmembrane transporter activity"/>
    <property type="evidence" value="ECO:0007669"/>
    <property type="project" value="InterPro"/>
</dbReference>
<dbReference type="InterPro" id="IPR024671">
    <property type="entry name" value="Atg22-like"/>
</dbReference>
<evidence type="ECO:0000256" key="1">
    <source>
        <dbReference type="ARBA" id="ARBA00004651"/>
    </source>
</evidence>
<keyword evidence="3 6" id="KW-0812">Transmembrane</keyword>
<dbReference type="InterPro" id="IPR020846">
    <property type="entry name" value="MFS_dom"/>
</dbReference>
<feature type="transmembrane region" description="Helical" evidence="6">
    <location>
        <begin position="163"/>
        <end position="185"/>
    </location>
</feature>
<gene>
    <name evidence="8" type="ORF">BK816_08355</name>
</gene>
<dbReference type="Pfam" id="PF11700">
    <property type="entry name" value="ATG22"/>
    <property type="match status" value="1"/>
</dbReference>
<feature type="transmembrane region" description="Helical" evidence="6">
    <location>
        <begin position="428"/>
        <end position="447"/>
    </location>
</feature>
<sequence>MNANEAKKPAGKSKIFTWPVVAWSLWDFGSAAFNAVVTTFVFSTYLTSDQMFTDSDTAQKLLSQGLTIAGIVIALLAPITGQRADRRGKGTFLLGLNTFAVVGCMVAMFWVHPDSALGPLGALWLGIILMGLGNIFFEFASVNYNAMLGRISKPENMGTISGIGWGSGYFGGILLLGLLLVGFLGDGAHWFGVPNDNHLPIRASILFSALWFGACALPVLFTIRGRKYESSEAGADDGHETIIDSYRFLGRTIKSLFKEAPQTLLFLAASAIFRDGLAGVFMYGAIIGRSVFGFDQGQIMIFAILANVVAGIATWAFGWIEDRIGPKKVIIISLVSMITCGFIVFFAHNGGQIIFWTVGLVLTAFVGPAQSASRAFLGRMIPEGREGEVFGLYATTGRAVSFLAPAMYFVSLQVGEALTGLEKGYDYWGILGIVLILFLGLLILIPVKPERAHLNH</sequence>
<reference evidence="8 9" key="1">
    <citation type="submission" date="2016-10" db="EMBL/GenBank/DDBJ databases">
        <title>Actinomyces aegypiusis sp. nov., isolated from the Aegypius monachus in Qinghai Tibet Plateau China.</title>
        <authorList>
            <person name="Wang Y."/>
        </authorList>
    </citation>
    <scope>NUCLEOTIDE SEQUENCE [LARGE SCALE GENOMIC DNA]</scope>
    <source>
        <strain evidence="8 9">VUL4_3</strain>
    </source>
</reference>
<evidence type="ECO:0000259" key="7">
    <source>
        <dbReference type="PROSITE" id="PS50850"/>
    </source>
</evidence>